<keyword evidence="3" id="KW-1185">Reference proteome</keyword>
<proteinExistence type="predicted"/>
<feature type="compositionally biased region" description="Basic and acidic residues" evidence="1">
    <location>
        <begin position="96"/>
        <end position="107"/>
    </location>
</feature>
<feature type="compositionally biased region" description="Polar residues" evidence="1">
    <location>
        <begin position="119"/>
        <end position="128"/>
    </location>
</feature>
<sequence length="128" mass="14691">MYIVEYTFSIDNIRARWKRLGINLKTIQYPIQRASREKSSELESIIPRAKPPPTLKAIEHPHPVEHEKPIESAPHKRDEIRVAATPNTRKSVPLPTDDKDIQVEPPRRPRIHGPILGTFPSSKNEGEH</sequence>
<feature type="compositionally biased region" description="Basic and acidic residues" evidence="1">
    <location>
        <begin position="57"/>
        <end position="81"/>
    </location>
</feature>
<feature type="region of interest" description="Disordered" evidence="1">
    <location>
        <begin position="33"/>
        <end position="128"/>
    </location>
</feature>
<evidence type="ECO:0000313" key="2">
    <source>
        <dbReference type="EMBL" id="RCN37984.1"/>
    </source>
</evidence>
<dbReference type="Proteomes" id="UP000252519">
    <property type="component" value="Unassembled WGS sequence"/>
</dbReference>
<protein>
    <submittedName>
        <fullName evidence="2">Uncharacterized protein</fullName>
    </submittedName>
</protein>
<evidence type="ECO:0000313" key="3">
    <source>
        <dbReference type="Proteomes" id="UP000252519"/>
    </source>
</evidence>
<name>A0A368G0N7_ANCCA</name>
<comment type="caution">
    <text evidence="2">The sequence shown here is derived from an EMBL/GenBank/DDBJ whole genome shotgun (WGS) entry which is preliminary data.</text>
</comment>
<evidence type="ECO:0000256" key="1">
    <source>
        <dbReference type="SAM" id="MobiDB-lite"/>
    </source>
</evidence>
<gene>
    <name evidence="2" type="ORF">ANCCAN_16112</name>
</gene>
<dbReference type="AlphaFoldDB" id="A0A368G0N7"/>
<dbReference type="OrthoDB" id="5828708at2759"/>
<dbReference type="EMBL" id="JOJR01000429">
    <property type="protein sequence ID" value="RCN37984.1"/>
    <property type="molecule type" value="Genomic_DNA"/>
</dbReference>
<accession>A0A368G0N7</accession>
<reference evidence="2 3" key="1">
    <citation type="submission" date="2014-10" db="EMBL/GenBank/DDBJ databases">
        <title>Draft genome of the hookworm Ancylostoma caninum.</title>
        <authorList>
            <person name="Mitreva M."/>
        </authorList>
    </citation>
    <scope>NUCLEOTIDE SEQUENCE [LARGE SCALE GENOMIC DNA]</scope>
    <source>
        <strain evidence="2 3">Baltimore</strain>
    </source>
</reference>
<organism evidence="2 3">
    <name type="scientific">Ancylostoma caninum</name>
    <name type="common">Dog hookworm</name>
    <dbReference type="NCBI Taxonomy" id="29170"/>
    <lineage>
        <taxon>Eukaryota</taxon>
        <taxon>Metazoa</taxon>
        <taxon>Ecdysozoa</taxon>
        <taxon>Nematoda</taxon>
        <taxon>Chromadorea</taxon>
        <taxon>Rhabditida</taxon>
        <taxon>Rhabditina</taxon>
        <taxon>Rhabditomorpha</taxon>
        <taxon>Strongyloidea</taxon>
        <taxon>Ancylostomatidae</taxon>
        <taxon>Ancylostomatinae</taxon>
        <taxon>Ancylostoma</taxon>
    </lineage>
</organism>